<dbReference type="GO" id="GO:0008270">
    <property type="term" value="F:zinc ion binding"/>
    <property type="evidence" value="ECO:0007669"/>
    <property type="project" value="InterPro"/>
</dbReference>
<evidence type="ECO:0000259" key="2">
    <source>
        <dbReference type="SMART" id="SM00507"/>
    </source>
</evidence>
<dbReference type="OrthoDB" id="5292295at2"/>
<feature type="region of interest" description="Disordered" evidence="1">
    <location>
        <begin position="111"/>
        <end position="130"/>
    </location>
</feature>
<gene>
    <name evidence="3" type="ORF">AQPW35_05870</name>
</gene>
<keyword evidence="4" id="KW-1185">Reference proteome</keyword>
<dbReference type="EMBL" id="BJCL01000001">
    <property type="protein sequence ID" value="GCL61506.1"/>
    <property type="molecule type" value="Genomic_DNA"/>
</dbReference>
<sequence>MPLACPKPCSEPGCRALVVGGGTRCQDHKARRGSFGDRTRGTRHERGYGAAWDRLRVQVLRRDAGICQHCLKLSGAVHQGTEVDHRLPKAQGGTDDLDNLQTICKAAHRAKTQAETRGTPGGGQISGPIPDRTDQVAKFFRAGVLTGGVPPVAVGGRS</sequence>
<dbReference type="CDD" id="cd00085">
    <property type="entry name" value="HNHc"/>
    <property type="match status" value="1"/>
</dbReference>
<dbReference type="InterPro" id="IPR002711">
    <property type="entry name" value="HNH"/>
</dbReference>
<reference evidence="4" key="1">
    <citation type="submission" date="2019-03" db="EMBL/GenBank/DDBJ databases">
        <title>Aquabacterium pictum sp.nov., the first bacteriochlorophyll a-containing freshwater bacterium in the genus Aquabacterium of the class Betaproteobacteria.</title>
        <authorList>
            <person name="Hirose S."/>
            <person name="Tank M."/>
            <person name="Hara E."/>
            <person name="Tamaki H."/>
            <person name="Takaichi S."/>
            <person name="Haruta S."/>
            <person name="Hanada S."/>
        </authorList>
    </citation>
    <scope>NUCLEOTIDE SEQUENCE [LARGE SCALE GENOMIC DNA]</scope>
    <source>
        <strain evidence="4">W35</strain>
    </source>
</reference>
<protein>
    <recommendedName>
        <fullName evidence="2">HNH nuclease domain-containing protein</fullName>
    </recommendedName>
</protein>
<feature type="domain" description="HNH nuclease" evidence="2">
    <location>
        <begin position="54"/>
        <end position="109"/>
    </location>
</feature>
<accession>A0A480AKH1</accession>
<comment type="caution">
    <text evidence="3">The sequence shown here is derived from an EMBL/GenBank/DDBJ whole genome shotgun (WGS) entry which is preliminary data.</text>
</comment>
<dbReference type="SMART" id="SM00507">
    <property type="entry name" value="HNHc"/>
    <property type="match status" value="1"/>
</dbReference>
<dbReference type="Proteomes" id="UP000301751">
    <property type="component" value="Unassembled WGS sequence"/>
</dbReference>
<evidence type="ECO:0000256" key="1">
    <source>
        <dbReference type="SAM" id="MobiDB-lite"/>
    </source>
</evidence>
<dbReference type="Pfam" id="PF01844">
    <property type="entry name" value="HNH"/>
    <property type="match status" value="1"/>
</dbReference>
<evidence type="ECO:0000313" key="3">
    <source>
        <dbReference type="EMBL" id="GCL61506.1"/>
    </source>
</evidence>
<dbReference type="GO" id="GO:0004519">
    <property type="term" value="F:endonuclease activity"/>
    <property type="evidence" value="ECO:0007669"/>
    <property type="project" value="InterPro"/>
</dbReference>
<evidence type="ECO:0000313" key="4">
    <source>
        <dbReference type="Proteomes" id="UP000301751"/>
    </source>
</evidence>
<proteinExistence type="predicted"/>
<name>A0A480AKH1_9BURK</name>
<dbReference type="AlphaFoldDB" id="A0A480AKH1"/>
<dbReference type="Gene3D" id="1.10.30.50">
    <property type="match status" value="1"/>
</dbReference>
<dbReference type="GO" id="GO:0003676">
    <property type="term" value="F:nucleic acid binding"/>
    <property type="evidence" value="ECO:0007669"/>
    <property type="project" value="InterPro"/>
</dbReference>
<dbReference type="InterPro" id="IPR003615">
    <property type="entry name" value="HNH_nuc"/>
</dbReference>
<organism evidence="3 4">
    <name type="scientific">Pseudaquabacterium pictum</name>
    <dbReference type="NCBI Taxonomy" id="2315236"/>
    <lineage>
        <taxon>Bacteria</taxon>
        <taxon>Pseudomonadati</taxon>
        <taxon>Pseudomonadota</taxon>
        <taxon>Betaproteobacteria</taxon>
        <taxon>Burkholderiales</taxon>
        <taxon>Sphaerotilaceae</taxon>
        <taxon>Pseudaquabacterium</taxon>
    </lineage>
</organism>